<dbReference type="InterPro" id="IPR036388">
    <property type="entry name" value="WH-like_DNA-bd_sf"/>
</dbReference>
<protein>
    <submittedName>
        <fullName evidence="6">RNA polymerase sigma factor</fullName>
    </submittedName>
</protein>
<dbReference type="SUPFAM" id="SSF88659">
    <property type="entry name" value="Sigma3 and sigma4 domains of RNA polymerase sigma factors"/>
    <property type="match status" value="1"/>
</dbReference>
<dbReference type="PANTHER" id="PTHR43133:SF60">
    <property type="entry name" value="RNA POLYMERASE SIGMA FACTOR SIGV"/>
    <property type="match status" value="1"/>
</dbReference>
<dbReference type="AlphaFoldDB" id="A0AAW5ECL8"/>
<dbReference type="InterPro" id="IPR013325">
    <property type="entry name" value="RNA_pol_sigma_r2"/>
</dbReference>
<keyword evidence="3" id="KW-0731">Sigma factor</keyword>
<evidence type="ECO:0000256" key="1">
    <source>
        <dbReference type="ARBA" id="ARBA00010641"/>
    </source>
</evidence>
<evidence type="ECO:0000256" key="3">
    <source>
        <dbReference type="ARBA" id="ARBA00023082"/>
    </source>
</evidence>
<dbReference type="InterPro" id="IPR014284">
    <property type="entry name" value="RNA_pol_sigma-70_dom"/>
</dbReference>
<dbReference type="Proteomes" id="UP001431131">
    <property type="component" value="Unassembled WGS sequence"/>
</dbReference>
<dbReference type="Gene3D" id="1.10.10.10">
    <property type="entry name" value="Winged helix-like DNA-binding domain superfamily/Winged helix DNA-binding domain"/>
    <property type="match status" value="1"/>
</dbReference>
<dbReference type="InterPro" id="IPR039425">
    <property type="entry name" value="RNA_pol_sigma-70-like"/>
</dbReference>
<name>A0AAW5ECL8_9BACI</name>
<organism evidence="6 7">
    <name type="scientific">Fredinandcohnia quinoae</name>
    <dbReference type="NCBI Taxonomy" id="2918902"/>
    <lineage>
        <taxon>Bacteria</taxon>
        <taxon>Bacillati</taxon>
        <taxon>Bacillota</taxon>
        <taxon>Bacilli</taxon>
        <taxon>Bacillales</taxon>
        <taxon>Bacillaceae</taxon>
        <taxon>Fredinandcohnia</taxon>
    </lineage>
</organism>
<comment type="similarity">
    <text evidence="1">Belongs to the sigma-70 factor family. ECF subfamily.</text>
</comment>
<evidence type="ECO:0000313" key="7">
    <source>
        <dbReference type="Proteomes" id="UP001431131"/>
    </source>
</evidence>
<keyword evidence="4" id="KW-0804">Transcription</keyword>
<evidence type="ECO:0000256" key="4">
    <source>
        <dbReference type="ARBA" id="ARBA00023163"/>
    </source>
</evidence>
<comment type="caution">
    <text evidence="6">The sequence shown here is derived from an EMBL/GenBank/DDBJ whole genome shotgun (WGS) entry which is preliminary data.</text>
</comment>
<accession>A0AAW5ECL8</accession>
<dbReference type="Pfam" id="PF04542">
    <property type="entry name" value="Sigma70_r2"/>
    <property type="match status" value="1"/>
</dbReference>
<evidence type="ECO:0000259" key="5">
    <source>
        <dbReference type="Pfam" id="PF04542"/>
    </source>
</evidence>
<keyword evidence="7" id="KW-1185">Reference proteome</keyword>
<gene>
    <name evidence="6" type="ORF">MJG50_20915</name>
</gene>
<dbReference type="RefSeq" id="WP_240257719.1">
    <property type="nucleotide sequence ID" value="NZ_JAKTTI010000055.1"/>
</dbReference>
<dbReference type="SUPFAM" id="SSF88946">
    <property type="entry name" value="Sigma2 domain of RNA polymerase sigma factors"/>
    <property type="match status" value="1"/>
</dbReference>
<dbReference type="InterPro" id="IPR013324">
    <property type="entry name" value="RNA_pol_sigma_r3/r4-like"/>
</dbReference>
<reference evidence="6" key="1">
    <citation type="submission" date="2022-02" db="EMBL/GenBank/DDBJ databases">
        <title>Fredinandcohnia quinoae sp. nov. isolated from Chenopodium quinoa seeds.</title>
        <authorList>
            <person name="Saati-Santamaria Z."/>
            <person name="Flores-Felix J.D."/>
            <person name="Igual J.M."/>
            <person name="Velazquez E."/>
            <person name="Garcia-Fraile P."/>
            <person name="Martinez-Molina E."/>
        </authorList>
    </citation>
    <scope>NUCLEOTIDE SEQUENCE</scope>
    <source>
        <strain evidence="6">SECRCQ15</strain>
    </source>
</reference>
<dbReference type="InterPro" id="IPR007627">
    <property type="entry name" value="RNA_pol_sigma70_r2"/>
</dbReference>
<dbReference type="Gene3D" id="1.10.1740.10">
    <property type="match status" value="1"/>
</dbReference>
<dbReference type="PANTHER" id="PTHR43133">
    <property type="entry name" value="RNA POLYMERASE ECF-TYPE SIGMA FACTO"/>
    <property type="match status" value="1"/>
</dbReference>
<feature type="domain" description="RNA polymerase sigma-70 region 2" evidence="5">
    <location>
        <begin position="13"/>
        <end position="75"/>
    </location>
</feature>
<evidence type="ECO:0000313" key="6">
    <source>
        <dbReference type="EMBL" id="MCH1627801.1"/>
    </source>
</evidence>
<dbReference type="GO" id="GO:0016987">
    <property type="term" value="F:sigma factor activity"/>
    <property type="evidence" value="ECO:0007669"/>
    <property type="project" value="UniProtKB-KW"/>
</dbReference>
<dbReference type="EMBL" id="JAKTTI010000055">
    <property type="protein sequence ID" value="MCH1627801.1"/>
    <property type="molecule type" value="Genomic_DNA"/>
</dbReference>
<sequence>MDYSNKIEEWFYSYSDDIYNFLVYYTGSFDVDDYVQEVFLKAYKSLHLYEKRANPKTWLLTIARNVVIDNVRKNKLFRFLPIDYLTSRFAPKDDKSPEKVLMLDETLSEIHQAILTLKQSYKDVLVYRLILELSIEETATILDWTHAKVSLTYHRSIKILQKKLSNTHKGGRQNYEETTP</sequence>
<keyword evidence="2" id="KW-0805">Transcription regulation</keyword>
<proteinExistence type="inferred from homology"/>
<dbReference type="NCBIfam" id="TIGR02937">
    <property type="entry name" value="sigma70-ECF"/>
    <property type="match status" value="1"/>
</dbReference>
<evidence type="ECO:0000256" key="2">
    <source>
        <dbReference type="ARBA" id="ARBA00023015"/>
    </source>
</evidence>
<dbReference type="GO" id="GO:0006352">
    <property type="term" value="P:DNA-templated transcription initiation"/>
    <property type="evidence" value="ECO:0007669"/>
    <property type="project" value="InterPro"/>
</dbReference>